<dbReference type="Proteomes" id="UP000054018">
    <property type="component" value="Unassembled WGS sequence"/>
</dbReference>
<dbReference type="EMBL" id="KN833937">
    <property type="protein sequence ID" value="KIK14461.1"/>
    <property type="molecule type" value="Genomic_DNA"/>
</dbReference>
<evidence type="ECO:0000313" key="2">
    <source>
        <dbReference type="EMBL" id="KIK14461.1"/>
    </source>
</evidence>
<sequence length="77" mass="8436">MISDSIHIRRLDRLEANEYAVRSGHTGSAAVKSARVRQRECSLCRPRYAHSASRRSSGNAGERFPAIRASGGPSNCH</sequence>
<evidence type="ECO:0000256" key="1">
    <source>
        <dbReference type="SAM" id="MobiDB-lite"/>
    </source>
</evidence>
<name>A0A0C9YCM0_9AGAM</name>
<reference evidence="3" key="2">
    <citation type="submission" date="2015-01" db="EMBL/GenBank/DDBJ databases">
        <title>Evolutionary Origins and Diversification of the Mycorrhizal Mutualists.</title>
        <authorList>
            <consortium name="DOE Joint Genome Institute"/>
            <consortium name="Mycorrhizal Genomics Consortium"/>
            <person name="Kohler A."/>
            <person name="Kuo A."/>
            <person name="Nagy L.G."/>
            <person name="Floudas D."/>
            <person name="Copeland A."/>
            <person name="Barry K.W."/>
            <person name="Cichocki N."/>
            <person name="Veneault-Fourrey C."/>
            <person name="LaButti K."/>
            <person name="Lindquist E.A."/>
            <person name="Lipzen A."/>
            <person name="Lundell T."/>
            <person name="Morin E."/>
            <person name="Murat C."/>
            <person name="Riley R."/>
            <person name="Ohm R."/>
            <person name="Sun H."/>
            <person name="Tunlid A."/>
            <person name="Henrissat B."/>
            <person name="Grigoriev I.V."/>
            <person name="Hibbett D.S."/>
            <person name="Martin F."/>
        </authorList>
    </citation>
    <scope>NUCLEOTIDE SEQUENCE [LARGE SCALE GENOMIC DNA]</scope>
    <source>
        <strain evidence="3">441</strain>
    </source>
</reference>
<dbReference type="HOGENOM" id="CLU_2639009_0_0_1"/>
<reference evidence="2 3" key="1">
    <citation type="submission" date="2014-04" db="EMBL/GenBank/DDBJ databases">
        <authorList>
            <consortium name="DOE Joint Genome Institute"/>
            <person name="Kuo A."/>
            <person name="Kohler A."/>
            <person name="Costa M.D."/>
            <person name="Nagy L.G."/>
            <person name="Floudas D."/>
            <person name="Copeland A."/>
            <person name="Barry K.W."/>
            <person name="Cichocki N."/>
            <person name="Veneault-Fourrey C."/>
            <person name="LaButti K."/>
            <person name="Lindquist E.A."/>
            <person name="Lipzen A."/>
            <person name="Lundell T."/>
            <person name="Morin E."/>
            <person name="Murat C."/>
            <person name="Sun H."/>
            <person name="Tunlid A."/>
            <person name="Henrissat B."/>
            <person name="Grigoriev I.V."/>
            <person name="Hibbett D.S."/>
            <person name="Martin F."/>
            <person name="Nordberg H.P."/>
            <person name="Cantor M.N."/>
            <person name="Hua S.X."/>
        </authorList>
    </citation>
    <scope>NUCLEOTIDE SEQUENCE [LARGE SCALE GENOMIC DNA]</scope>
    <source>
        <strain evidence="2 3">441</strain>
    </source>
</reference>
<dbReference type="AlphaFoldDB" id="A0A0C9YCM0"/>
<organism evidence="2 3">
    <name type="scientific">Pisolithus microcarpus 441</name>
    <dbReference type="NCBI Taxonomy" id="765257"/>
    <lineage>
        <taxon>Eukaryota</taxon>
        <taxon>Fungi</taxon>
        <taxon>Dikarya</taxon>
        <taxon>Basidiomycota</taxon>
        <taxon>Agaricomycotina</taxon>
        <taxon>Agaricomycetes</taxon>
        <taxon>Agaricomycetidae</taxon>
        <taxon>Boletales</taxon>
        <taxon>Sclerodermatineae</taxon>
        <taxon>Pisolithaceae</taxon>
        <taxon>Pisolithus</taxon>
    </lineage>
</organism>
<evidence type="ECO:0000313" key="3">
    <source>
        <dbReference type="Proteomes" id="UP000054018"/>
    </source>
</evidence>
<keyword evidence="3" id="KW-1185">Reference proteome</keyword>
<protein>
    <submittedName>
        <fullName evidence="2">Uncharacterized protein</fullName>
    </submittedName>
</protein>
<proteinExistence type="predicted"/>
<accession>A0A0C9YCM0</accession>
<gene>
    <name evidence="2" type="ORF">PISMIDRAFT_687968</name>
</gene>
<feature type="region of interest" description="Disordered" evidence="1">
    <location>
        <begin position="47"/>
        <end position="77"/>
    </location>
</feature>